<organism evidence="14 15">
    <name type="scientific">Aeromonas schubertii</name>
    <dbReference type="NCBI Taxonomy" id="652"/>
    <lineage>
        <taxon>Bacteria</taxon>
        <taxon>Pseudomonadati</taxon>
        <taxon>Pseudomonadota</taxon>
        <taxon>Gammaproteobacteria</taxon>
        <taxon>Aeromonadales</taxon>
        <taxon>Aeromonadaceae</taxon>
        <taxon>Aeromonas</taxon>
    </lineage>
</organism>
<evidence type="ECO:0000313" key="15">
    <source>
        <dbReference type="Proteomes" id="UP000774958"/>
    </source>
</evidence>
<dbReference type="InterPro" id="IPR003156">
    <property type="entry name" value="DHHA1_dom"/>
</dbReference>
<keyword evidence="11" id="KW-0963">Cytoplasm</keyword>
<keyword evidence="7 11" id="KW-0067">ATP-binding</keyword>
<dbReference type="InterPro" id="IPR018162">
    <property type="entry name" value="Ala-tRNA-ligase_IIc_anticod-bd"/>
</dbReference>
<evidence type="ECO:0000256" key="1">
    <source>
        <dbReference type="ARBA" id="ARBA00008226"/>
    </source>
</evidence>
<keyword evidence="12" id="KW-0175">Coiled coil</keyword>
<dbReference type="PANTHER" id="PTHR11777">
    <property type="entry name" value="ALANYL-TRNA SYNTHETASE"/>
    <property type="match status" value="1"/>
</dbReference>
<feature type="binding site" evidence="11">
    <location>
        <position position="563"/>
    </location>
    <ligand>
        <name>Zn(2+)</name>
        <dbReference type="ChEBI" id="CHEBI:29105"/>
    </ligand>
</feature>
<dbReference type="InterPro" id="IPR018163">
    <property type="entry name" value="Thr/Ala-tRNA-synth_IIc_edit"/>
</dbReference>
<dbReference type="InterPro" id="IPR045864">
    <property type="entry name" value="aa-tRNA-synth_II/BPL/LPL"/>
</dbReference>
<comment type="catalytic activity">
    <reaction evidence="11">
        <text>tRNA(Ala) + L-alanine + ATP = L-alanyl-tRNA(Ala) + AMP + diphosphate</text>
        <dbReference type="Rhea" id="RHEA:12540"/>
        <dbReference type="Rhea" id="RHEA-COMP:9657"/>
        <dbReference type="Rhea" id="RHEA-COMP:9923"/>
        <dbReference type="ChEBI" id="CHEBI:30616"/>
        <dbReference type="ChEBI" id="CHEBI:33019"/>
        <dbReference type="ChEBI" id="CHEBI:57972"/>
        <dbReference type="ChEBI" id="CHEBI:78442"/>
        <dbReference type="ChEBI" id="CHEBI:78497"/>
        <dbReference type="ChEBI" id="CHEBI:456215"/>
        <dbReference type="EC" id="6.1.1.7"/>
    </reaction>
</comment>
<evidence type="ECO:0000256" key="4">
    <source>
        <dbReference type="ARBA" id="ARBA00022723"/>
    </source>
</evidence>
<dbReference type="InterPro" id="IPR018164">
    <property type="entry name" value="Ala-tRNA-synth_IIc_N"/>
</dbReference>
<dbReference type="HAMAP" id="MF_00036_B">
    <property type="entry name" value="Ala_tRNA_synth_B"/>
    <property type="match status" value="1"/>
</dbReference>
<dbReference type="InterPro" id="IPR002318">
    <property type="entry name" value="Ala-tRNA-lgiase_IIc"/>
</dbReference>
<dbReference type="NCBIfam" id="TIGR00344">
    <property type="entry name" value="alaS"/>
    <property type="match status" value="1"/>
</dbReference>
<gene>
    <name evidence="11 14" type="primary">alaS</name>
    <name evidence="14" type="ORF">LA374_05090</name>
</gene>
<sequence>MHMSTSEIRRAFLEYFRSQGHQVVSSSSLVPHNDPTLLFTNAGMNQFKDVFLGGDKRAYSRATTAQRCVRAGGKHNDLENVGYTARHHTFFEMLGNFSFGDYFKQDAIKFAWGFLTEALQLPKERLLVTVYATDDEAYDIWAKEVGVPTDRIVRIGDNKGAPYASDNFWAMGDTGPCGPCTEIFYDHGDHIWGGPPGSPEEDGDRFIEIWNVVFMQFNRQADGTMEPLPRPSVDTGMGLERISAIMQGVHSNYEIDIFQALIKKAAEVVGTTDLSNQSLRVIADHIRSCAFLVADGVMPSNEGRGYVLRRIIRRAVRHGRKLGAKDVFFYKLVGELSAQMADVGEELIAQRALVERVLRIEEEQFVRTLDRGLLLLEEVLANLGDAKVVPGDVVFKLYDTYGFPADLTADVVRDRDIGIDEAGFHAEMEKQRARAKEASSFGVNYNEMLKLDVETPFTGYKSLSEQTRVVGIYKGTDEVSGLIAGDEAVIVLEQTPFYAESGGQVGDTGVIRVDDGVFAVTDTQKAGKAIIHKGYMELGTLEKGAAVLAEVDEERRQAIALNHSVTHLLHAALRQALGDHVTQKGSLVGAERMRFDFSHFEGLTMATIRRVEELVNAQIRANHEVATREMDLESAKEAGAMALFGEKYDDEVRVVRMGDYSTELCGGTHASRTGDIGFFKIIAESGIAAGVRRIEAVTGKGAIDFMHQLAEQFEEAAALVKGDQFSIGSKVRQLLDKSKMMERELEQLKAKLAAQAGTDLLGKAVEVNGQKTLIATLEGVEPKSLRTTMDELKNQLKSAVILLATVHDGKVNLIAGVTPDLTGKVKAGELVNLVAQQVGGKGGGRPDMAQAGGTEPAALPAALEAAHSWLGERL</sequence>
<evidence type="ECO:0000256" key="9">
    <source>
        <dbReference type="ARBA" id="ARBA00022917"/>
    </source>
</evidence>
<dbReference type="PRINTS" id="PR00980">
    <property type="entry name" value="TRNASYNTHALA"/>
</dbReference>
<dbReference type="Gene3D" id="3.30.980.10">
    <property type="entry name" value="Threonyl-trna Synthetase, Chain A, domain 2"/>
    <property type="match status" value="1"/>
</dbReference>
<dbReference type="Pfam" id="PF02272">
    <property type="entry name" value="DHHA1"/>
    <property type="match status" value="1"/>
</dbReference>
<keyword evidence="9 11" id="KW-0648">Protein biosynthesis</keyword>
<dbReference type="Proteomes" id="UP000774958">
    <property type="component" value="Unassembled WGS sequence"/>
</dbReference>
<evidence type="ECO:0000256" key="5">
    <source>
        <dbReference type="ARBA" id="ARBA00022741"/>
    </source>
</evidence>
<dbReference type="PANTHER" id="PTHR11777:SF9">
    <property type="entry name" value="ALANINE--TRNA LIGASE, CYTOPLASMIC"/>
    <property type="match status" value="1"/>
</dbReference>
<evidence type="ECO:0000256" key="12">
    <source>
        <dbReference type="SAM" id="Coils"/>
    </source>
</evidence>
<name>A0ABS7V9J4_9GAMM</name>
<evidence type="ECO:0000256" key="11">
    <source>
        <dbReference type="HAMAP-Rule" id="MF_00036"/>
    </source>
</evidence>
<evidence type="ECO:0000256" key="3">
    <source>
        <dbReference type="ARBA" id="ARBA00022598"/>
    </source>
</evidence>
<keyword evidence="4 11" id="KW-0479">Metal-binding</keyword>
<dbReference type="PROSITE" id="PS50860">
    <property type="entry name" value="AA_TRNA_LIGASE_II_ALA"/>
    <property type="match status" value="1"/>
</dbReference>
<comment type="function">
    <text evidence="11">Catalyzes the attachment of alanine to tRNA(Ala) in a two-step reaction: alanine is first activated by ATP to form Ala-AMP and then transferred to the acceptor end of tRNA(Ala). Also edits incorrectly charged Ser-tRNA(Ala) and Gly-tRNA(Ala) via its editing domain.</text>
</comment>
<dbReference type="InterPro" id="IPR009000">
    <property type="entry name" value="Transl_B-barrel_sf"/>
</dbReference>
<dbReference type="GO" id="GO:0004813">
    <property type="term" value="F:alanine-tRNA ligase activity"/>
    <property type="evidence" value="ECO:0007669"/>
    <property type="project" value="UniProtKB-EC"/>
</dbReference>
<dbReference type="SUPFAM" id="SSF55186">
    <property type="entry name" value="ThrRS/AlaRS common domain"/>
    <property type="match status" value="1"/>
</dbReference>
<feature type="domain" description="Alanyl-transfer RNA synthetases family profile" evidence="13">
    <location>
        <begin position="3"/>
        <end position="708"/>
    </location>
</feature>
<dbReference type="SUPFAM" id="SSF101353">
    <property type="entry name" value="Putative anticodon-binding domain of alanyl-tRNA synthetase (AlaRS)"/>
    <property type="match status" value="1"/>
</dbReference>
<dbReference type="InterPro" id="IPR023033">
    <property type="entry name" value="Ala_tRNA_ligase_euk/bac"/>
</dbReference>
<feature type="coiled-coil region" evidence="12">
    <location>
        <begin position="731"/>
        <end position="758"/>
    </location>
</feature>
<keyword evidence="2 11" id="KW-0820">tRNA-binding</keyword>
<evidence type="ECO:0000256" key="2">
    <source>
        <dbReference type="ARBA" id="ARBA00022555"/>
    </source>
</evidence>
<keyword evidence="10 11" id="KW-0030">Aminoacyl-tRNA synthetase</keyword>
<evidence type="ECO:0000256" key="6">
    <source>
        <dbReference type="ARBA" id="ARBA00022833"/>
    </source>
</evidence>
<dbReference type="CDD" id="cd00673">
    <property type="entry name" value="AlaRS_core"/>
    <property type="match status" value="1"/>
</dbReference>
<dbReference type="SUPFAM" id="SSF50447">
    <property type="entry name" value="Translation proteins"/>
    <property type="match status" value="1"/>
</dbReference>
<dbReference type="SMART" id="SM00863">
    <property type="entry name" value="tRNA_SAD"/>
    <property type="match status" value="1"/>
</dbReference>
<evidence type="ECO:0000256" key="10">
    <source>
        <dbReference type="ARBA" id="ARBA00023146"/>
    </source>
</evidence>
<comment type="subcellular location">
    <subcellularLocation>
        <location evidence="11">Cytoplasm</location>
    </subcellularLocation>
</comment>
<comment type="cofactor">
    <cofactor evidence="11">
        <name>Zn(2+)</name>
        <dbReference type="ChEBI" id="CHEBI:29105"/>
    </cofactor>
    <text evidence="11">Binds 1 zinc ion per subunit.</text>
</comment>
<dbReference type="Pfam" id="PF07973">
    <property type="entry name" value="tRNA_SAD"/>
    <property type="match status" value="1"/>
</dbReference>
<dbReference type="Pfam" id="PF01411">
    <property type="entry name" value="tRNA-synt_2c"/>
    <property type="match status" value="1"/>
</dbReference>
<dbReference type="InterPro" id="IPR018165">
    <property type="entry name" value="Ala-tRNA-synth_IIc_core"/>
</dbReference>
<keyword evidence="8 11" id="KW-0694">RNA-binding</keyword>
<feature type="binding site" evidence="11">
    <location>
        <position position="665"/>
    </location>
    <ligand>
        <name>Zn(2+)</name>
        <dbReference type="ChEBI" id="CHEBI:29105"/>
    </ligand>
</feature>
<dbReference type="InterPro" id="IPR012947">
    <property type="entry name" value="tRNA_SAD"/>
</dbReference>
<accession>A0ABS7V9J4</accession>
<keyword evidence="3 11" id="KW-0436">Ligase</keyword>
<keyword evidence="15" id="KW-1185">Reference proteome</keyword>
<dbReference type="EC" id="6.1.1.7" evidence="11"/>
<dbReference type="Gene3D" id="6.10.250.550">
    <property type="match status" value="1"/>
</dbReference>
<protein>
    <recommendedName>
        <fullName evidence="11">Alanine--tRNA ligase</fullName>
        <ecNumber evidence="11">6.1.1.7</ecNumber>
    </recommendedName>
    <alternativeName>
        <fullName evidence="11">Alanyl-tRNA synthetase</fullName>
        <shortName evidence="11">AlaRS</shortName>
    </alternativeName>
</protein>
<feature type="binding site" evidence="11">
    <location>
        <position position="567"/>
    </location>
    <ligand>
        <name>Zn(2+)</name>
        <dbReference type="ChEBI" id="CHEBI:29105"/>
    </ligand>
</feature>
<dbReference type="Gene3D" id="3.30.54.20">
    <property type="match status" value="1"/>
</dbReference>
<comment type="similarity">
    <text evidence="1 11">Belongs to the class-II aminoacyl-tRNA synthetase family.</text>
</comment>
<evidence type="ECO:0000256" key="7">
    <source>
        <dbReference type="ARBA" id="ARBA00022840"/>
    </source>
</evidence>
<comment type="caution">
    <text evidence="14">The sequence shown here is derived from an EMBL/GenBank/DDBJ whole genome shotgun (WGS) entry which is preliminary data.</text>
</comment>
<proteinExistence type="inferred from homology"/>
<keyword evidence="6 11" id="KW-0862">Zinc</keyword>
<evidence type="ECO:0000259" key="13">
    <source>
        <dbReference type="PROSITE" id="PS50860"/>
    </source>
</evidence>
<dbReference type="RefSeq" id="WP_224162331.1">
    <property type="nucleotide sequence ID" value="NZ_JAIRBT010000005.1"/>
</dbReference>
<comment type="domain">
    <text evidence="11">Consists of three domains; the N-terminal catalytic domain, the editing domain and the C-terminal C-Ala domain. The editing domain removes incorrectly charged amino acids, while the C-Ala domain, along with tRNA(Ala), serves as a bridge to cooperatively bring together the editing and aminoacylation centers thus stimulating deacylation of misacylated tRNAs.</text>
</comment>
<feature type="binding site" evidence="11">
    <location>
        <position position="669"/>
    </location>
    <ligand>
        <name>Zn(2+)</name>
        <dbReference type="ChEBI" id="CHEBI:29105"/>
    </ligand>
</feature>
<evidence type="ECO:0000256" key="8">
    <source>
        <dbReference type="ARBA" id="ARBA00022884"/>
    </source>
</evidence>
<dbReference type="InterPro" id="IPR050058">
    <property type="entry name" value="Ala-tRNA_ligase"/>
</dbReference>
<dbReference type="Gene3D" id="3.10.310.40">
    <property type="match status" value="1"/>
</dbReference>
<dbReference type="EMBL" id="JAIRBT010000005">
    <property type="protein sequence ID" value="MBZ6065593.1"/>
    <property type="molecule type" value="Genomic_DNA"/>
</dbReference>
<dbReference type="SUPFAM" id="SSF55681">
    <property type="entry name" value="Class II aaRS and biotin synthetases"/>
    <property type="match status" value="1"/>
</dbReference>
<dbReference type="Gene3D" id="3.30.930.10">
    <property type="entry name" value="Bira Bifunctional Protein, Domain 2"/>
    <property type="match status" value="1"/>
</dbReference>
<evidence type="ECO:0000313" key="14">
    <source>
        <dbReference type="EMBL" id="MBZ6065593.1"/>
    </source>
</evidence>
<keyword evidence="5 11" id="KW-0547">Nucleotide-binding</keyword>
<dbReference type="Gene3D" id="2.40.30.130">
    <property type="match status" value="1"/>
</dbReference>
<reference evidence="14 15" key="1">
    <citation type="submission" date="2021-09" db="EMBL/GenBank/DDBJ databases">
        <title>Aeromonas schubertii isolated from Asian sea bass.</title>
        <authorList>
            <person name="Pinpimai K."/>
        </authorList>
    </citation>
    <scope>NUCLEOTIDE SEQUENCE [LARGE SCALE GENOMIC DNA]</scope>
    <source>
        <strain evidence="14 15">CHULA2021a</strain>
    </source>
</reference>